<protein>
    <recommendedName>
        <fullName evidence="2">PH domain-containing protein</fullName>
    </recommendedName>
</protein>
<dbReference type="GO" id="GO:0016477">
    <property type="term" value="P:cell migration"/>
    <property type="evidence" value="ECO:0007669"/>
    <property type="project" value="TreeGrafter"/>
</dbReference>
<feature type="compositionally biased region" description="Low complexity" evidence="1">
    <location>
        <begin position="1132"/>
        <end position="1142"/>
    </location>
</feature>
<dbReference type="Gene3D" id="2.30.29.30">
    <property type="entry name" value="Pleckstrin-homology domain (PH domain)/Phosphotyrosine-binding domain (PTB)"/>
    <property type="match status" value="1"/>
</dbReference>
<dbReference type="InterPro" id="IPR032675">
    <property type="entry name" value="LRR_dom_sf"/>
</dbReference>
<dbReference type="SUPFAM" id="SSF52047">
    <property type="entry name" value="RNI-like"/>
    <property type="match status" value="1"/>
</dbReference>
<dbReference type="Pfam" id="PF25353">
    <property type="entry name" value="PH_2nd_LRR"/>
    <property type="match status" value="1"/>
</dbReference>
<dbReference type="Gene3D" id="3.80.10.10">
    <property type="entry name" value="Ribonuclease Inhibitor"/>
    <property type="match status" value="1"/>
</dbReference>
<dbReference type="PANTHER" id="PTHR24112">
    <property type="entry name" value="LEUCINE-RICH REPEAT, ISOFORM F-RELATED"/>
    <property type="match status" value="1"/>
</dbReference>
<dbReference type="CDD" id="cd00821">
    <property type="entry name" value="PH"/>
    <property type="match status" value="1"/>
</dbReference>
<feature type="compositionally biased region" description="Polar residues" evidence="1">
    <location>
        <begin position="22"/>
        <end position="33"/>
    </location>
</feature>
<dbReference type="SMART" id="SM00368">
    <property type="entry name" value="LRR_RI"/>
    <property type="match status" value="3"/>
</dbReference>
<reference evidence="4" key="1">
    <citation type="submission" date="2015-06" db="EMBL/GenBank/DDBJ databases">
        <title>Expansion of signal transduction pathways in fungi by whole-genome duplication.</title>
        <authorList>
            <consortium name="DOE Joint Genome Institute"/>
            <person name="Corrochano L.M."/>
            <person name="Kuo A."/>
            <person name="Marcet-Houben M."/>
            <person name="Polaino S."/>
            <person name="Salamov A."/>
            <person name="Villalobos J.M."/>
            <person name="Alvarez M.I."/>
            <person name="Avalos J."/>
            <person name="Benito E.P."/>
            <person name="Benoit I."/>
            <person name="Burger G."/>
            <person name="Camino L.P."/>
            <person name="Canovas D."/>
            <person name="Cerda-Olmedo E."/>
            <person name="Cheng J.-F."/>
            <person name="Dominguez A."/>
            <person name="Elias M."/>
            <person name="Eslava A.P."/>
            <person name="Glaser F."/>
            <person name="Grimwood J."/>
            <person name="Gutierrez G."/>
            <person name="Heitman J."/>
            <person name="Henrissat B."/>
            <person name="Iturriaga E.A."/>
            <person name="Lang B.F."/>
            <person name="Lavin J.L."/>
            <person name="Lee S."/>
            <person name="Li W."/>
            <person name="Lindquist E."/>
            <person name="Lopez-Garcia S."/>
            <person name="Luque E.M."/>
            <person name="Marcos A.T."/>
            <person name="Martin J."/>
            <person name="McCluskey K."/>
            <person name="Medina H.R."/>
            <person name="Miralles-Duran A."/>
            <person name="Miyazaki A."/>
            <person name="Munoz-Torres E."/>
            <person name="Oguiza J.A."/>
            <person name="Ohm R."/>
            <person name="Olmedo M."/>
            <person name="Orejas M."/>
            <person name="Ortiz-Castellanos L."/>
            <person name="Pisabarro A.G."/>
            <person name="Rodriguez-Romero J."/>
            <person name="Ruiz-Herrera J."/>
            <person name="Ruiz-Vazquez R."/>
            <person name="Sanz C."/>
            <person name="Schackwitz W."/>
            <person name="Schmutz J."/>
            <person name="Shahriari M."/>
            <person name="Shelest E."/>
            <person name="Silva-Franco F."/>
            <person name="Soanes D."/>
            <person name="Syed K."/>
            <person name="Tagua V.G."/>
            <person name="Talbot N.J."/>
            <person name="Thon M."/>
            <person name="De vries R.P."/>
            <person name="Wiebenga A."/>
            <person name="Yadav J.S."/>
            <person name="Braun E.L."/>
            <person name="Baker S."/>
            <person name="Garre V."/>
            <person name="Horwitz B."/>
            <person name="Torres-Martinez S."/>
            <person name="Idnurm A."/>
            <person name="Herrera-Estrella A."/>
            <person name="Gabaldon T."/>
            <person name="Grigoriev I.V."/>
        </authorList>
    </citation>
    <scope>NUCLEOTIDE SEQUENCE [LARGE SCALE GENOMIC DNA]</scope>
    <source>
        <strain evidence="4">NRRL 1555(-)</strain>
    </source>
</reference>
<dbReference type="InterPro" id="IPR001611">
    <property type="entry name" value="Leu-rich_rpt"/>
</dbReference>
<feature type="region of interest" description="Disordered" evidence="1">
    <location>
        <begin position="147"/>
        <end position="166"/>
    </location>
</feature>
<dbReference type="GO" id="GO:0034315">
    <property type="term" value="P:regulation of Arp2/3 complex-mediated actin nucleation"/>
    <property type="evidence" value="ECO:0007669"/>
    <property type="project" value="TreeGrafter"/>
</dbReference>
<dbReference type="PROSITE" id="PS50003">
    <property type="entry name" value="PH_DOMAIN"/>
    <property type="match status" value="1"/>
</dbReference>
<feature type="region of interest" description="Disordered" evidence="1">
    <location>
        <begin position="1125"/>
        <end position="1144"/>
    </location>
</feature>
<accession>A0A167L8B6</accession>
<name>A0A167L8B6_PHYB8</name>
<evidence type="ECO:0000313" key="3">
    <source>
        <dbReference type="EMBL" id="OAD69815.1"/>
    </source>
</evidence>
<dbReference type="EMBL" id="KV440990">
    <property type="protein sequence ID" value="OAD69815.1"/>
    <property type="molecule type" value="Genomic_DNA"/>
</dbReference>
<dbReference type="InterPro" id="IPR057334">
    <property type="entry name" value="PH_2nd_LRR"/>
</dbReference>
<dbReference type="Proteomes" id="UP000077315">
    <property type="component" value="Unassembled WGS sequence"/>
</dbReference>
<dbReference type="GO" id="GO:0005886">
    <property type="term" value="C:plasma membrane"/>
    <property type="evidence" value="ECO:0007669"/>
    <property type="project" value="TreeGrafter"/>
</dbReference>
<dbReference type="OrthoDB" id="120976at2759"/>
<dbReference type="InterPro" id="IPR051279">
    <property type="entry name" value="PP1-Reg/Actin-Interact_Protein"/>
</dbReference>
<dbReference type="InParanoid" id="A0A167L8B6"/>
<keyword evidence="4" id="KW-1185">Reference proteome</keyword>
<evidence type="ECO:0000256" key="1">
    <source>
        <dbReference type="SAM" id="MobiDB-lite"/>
    </source>
</evidence>
<dbReference type="STRING" id="763407.A0A167L8B6"/>
<dbReference type="GeneID" id="28993106"/>
<sequence>MPRSRENSATSSGINTPLYLTASRSPSSNQPIIQYNTPSRPISYPFPCNPASQSFSQALQPNNSYTMGTQNQGATPYSSLHSPLYLKPDSIHYPHSISNNSTLVANRANEHYRSFDIESPNLRASTSAPSQSGNAYLYHPKDVRSTVSTPDADNIHSKIPPPASPLPVLPKNIPTFPLSDADQAFLEQNNNGVAATFKVLYAGEVTYKPDKGILSKTKREYFVLTNNYILRYKSQQKARAEVDFFDTNMSKKTKQTFEKDQILLKLENVYATHPVVSNRNSFRVEHLDPTTRQSLHFTFTADSPKEADQWINTITKTVHIHHHIMETVTPTERFGVIDRVLKHKDMIDNAEKMTVHKVIFKEKHLKLSKDNTANGVKEIFMVVLLAIGKFSMYVLPTGYTDEKYIQSVDRDRHGLLAIQKIHYDGNGDTVKLLLRQTDKSSRQLVFVSTFAETIVQKLRQAIHSILPNERHLTYTIQSSPDIKDVAFVKTKISIQTMNNHQEDENSLRFEIILQAYCAALHLNKARFEFEIDGPLGSKRFLLLPPNEVKESPQIYEKYELLAVFRALRHCTFFREIDLSHQPLHLLEQWALKKEDGWANIPYDMPDINNMLSSELFSIIATTKTLRKLSLTDCGIGLTQSSTSSLSVIGIAMCSGQIGLNQICIGENKMSPEDVHTLVAGIRSNKKSIRELDVHSTGLSQKDVEILIKTLITTNPSHLQSLDISSNNITLHPVMLESILKCFNRLLILRIRKCNLQLKSNMFDACKLRELDIGGNRLNDANIGMLIQWIHTPSFSSIQALHLDDCALHGQHAYNILTAISQSRNQRMHLSIGNNPIMKEVMYLPKLFHTLMHGEGPFSLSLARTKWEDNTLRELMDCMRYNPTLVFLDISDISVVNSTISADTIRMMSLFFERNTVMKELNIKMTEENSGVKTSLALAIMEGLEGLKRNTTMERLDVTGLGWGDAGTIALSNVLEANHTLSHIANDNTKTTISGFRALTNAIQQNPNVIQLQKPCMDLRFQLKSLKETITGYIHSENETLWFIVHSTGSDARNVKAQLQTQIQARQVAEFNYKRINDVVEGLIGAAEKNMRAYKIKLKRDQATQVQIQLSAQEFSMAQLKLQERGTRVPNGSSISPISPASPTRVTRIPSIASKSDESSSVGSVNSIPYRCRQLSSNSVRFVPLPSSNSIPPTSTPVESPTQGFRISDDIPQPNFSYLNDFESWTQDPPETPISSPTSSSYYYIDKPHVYPHHQPSDPAYSMRSVNSGYDTSWYTNTGQDTYGESACLPQQLQFGGMIDDPGFTDDFGIGGELGEGGIRLYDNESETDRNSFWEEQHAIARICANVYATSNEKDH</sequence>
<proteinExistence type="predicted"/>
<dbReference type="Pfam" id="PF00169">
    <property type="entry name" value="PH"/>
    <property type="match status" value="1"/>
</dbReference>
<dbReference type="SMART" id="SM00233">
    <property type="entry name" value="PH"/>
    <property type="match status" value="1"/>
</dbReference>
<evidence type="ECO:0000259" key="2">
    <source>
        <dbReference type="PROSITE" id="PS50003"/>
    </source>
</evidence>
<feature type="region of interest" description="Disordered" evidence="1">
    <location>
        <begin position="1"/>
        <end position="33"/>
    </location>
</feature>
<dbReference type="SUPFAM" id="SSF50729">
    <property type="entry name" value="PH domain-like"/>
    <property type="match status" value="1"/>
</dbReference>
<dbReference type="PANTHER" id="PTHR24112:SF66">
    <property type="entry name" value="LEUCINE-RICH REPEAT, ISOFORM F"/>
    <property type="match status" value="1"/>
</dbReference>
<dbReference type="Pfam" id="PF13516">
    <property type="entry name" value="LRR_6"/>
    <property type="match status" value="1"/>
</dbReference>
<organism evidence="3 4">
    <name type="scientific">Phycomyces blakesleeanus (strain ATCC 8743b / DSM 1359 / FGSC 10004 / NBRC 33097 / NRRL 1555)</name>
    <dbReference type="NCBI Taxonomy" id="763407"/>
    <lineage>
        <taxon>Eukaryota</taxon>
        <taxon>Fungi</taxon>
        <taxon>Fungi incertae sedis</taxon>
        <taxon>Mucoromycota</taxon>
        <taxon>Mucoromycotina</taxon>
        <taxon>Mucoromycetes</taxon>
        <taxon>Mucorales</taxon>
        <taxon>Phycomycetaceae</taxon>
        <taxon>Phycomyces</taxon>
    </lineage>
</organism>
<feature type="domain" description="PH" evidence="2">
    <location>
        <begin position="198"/>
        <end position="319"/>
    </location>
</feature>
<dbReference type="VEuPathDB" id="FungiDB:PHYBLDRAFT_148997"/>
<gene>
    <name evidence="3" type="ORF">PHYBLDRAFT_148997</name>
</gene>
<evidence type="ECO:0000313" key="4">
    <source>
        <dbReference type="Proteomes" id="UP000077315"/>
    </source>
</evidence>
<dbReference type="InterPro" id="IPR001849">
    <property type="entry name" value="PH_domain"/>
</dbReference>
<dbReference type="InterPro" id="IPR011993">
    <property type="entry name" value="PH-like_dom_sf"/>
</dbReference>
<dbReference type="RefSeq" id="XP_018287855.1">
    <property type="nucleotide sequence ID" value="XM_018432200.1"/>
</dbReference>